<accession>A0A160TQ29</accession>
<feature type="domain" description="Methyltransferase type 11" evidence="2">
    <location>
        <begin position="45"/>
        <end position="140"/>
    </location>
</feature>
<dbReference type="PANTHER" id="PTHR44068">
    <property type="entry name" value="ZGC:194242"/>
    <property type="match status" value="1"/>
</dbReference>
<name>A0A160TQ29_9ZZZZ</name>
<sequence>MNPIDKMKAAAKEGWSTFAPFESFTGSAAPHLVRFAGINKGDRVLDVGCGTGVLTLTAARAGGIVTGADLTPQLLERARENARLAGLEAKFEEADVEALPYADAAFDVVLSQFGHMFGPQPEVTVKEMTRVLKPGGTLAFSTWPPELMLGRMFKLLGTYGPPPPPGVSPPWQWGDVAIVSDRLEGLVENLTFDMACLRFPVLSPAHARVFYEQNAGPLTKLVDVLSDDPDKLAQLRLDMEALASDYFVDNVLHQDFLMTRGARILAA</sequence>
<protein>
    <submittedName>
        <fullName evidence="3">Methyltransferase type 11</fullName>
    </submittedName>
</protein>
<dbReference type="SUPFAM" id="SSF53335">
    <property type="entry name" value="S-adenosyl-L-methionine-dependent methyltransferases"/>
    <property type="match status" value="1"/>
</dbReference>
<dbReference type="PANTHER" id="PTHR44068:SF1">
    <property type="entry name" value="HYPOTHETICAL LOC100005854"/>
    <property type="match status" value="1"/>
</dbReference>
<proteinExistence type="predicted"/>
<keyword evidence="3" id="KW-0489">Methyltransferase</keyword>
<organism evidence="3">
    <name type="scientific">hydrothermal vent metagenome</name>
    <dbReference type="NCBI Taxonomy" id="652676"/>
    <lineage>
        <taxon>unclassified sequences</taxon>
        <taxon>metagenomes</taxon>
        <taxon>ecological metagenomes</taxon>
    </lineage>
</organism>
<dbReference type="Gene3D" id="3.40.50.150">
    <property type="entry name" value="Vaccinia Virus protein VP39"/>
    <property type="match status" value="1"/>
</dbReference>
<evidence type="ECO:0000256" key="1">
    <source>
        <dbReference type="ARBA" id="ARBA00022679"/>
    </source>
</evidence>
<dbReference type="InterPro" id="IPR029063">
    <property type="entry name" value="SAM-dependent_MTases_sf"/>
</dbReference>
<dbReference type="GO" id="GO:0016126">
    <property type="term" value="P:sterol biosynthetic process"/>
    <property type="evidence" value="ECO:0007669"/>
    <property type="project" value="TreeGrafter"/>
</dbReference>
<dbReference type="EMBL" id="CZRL01000010">
    <property type="protein sequence ID" value="CUS50070.1"/>
    <property type="molecule type" value="Genomic_DNA"/>
</dbReference>
<evidence type="ECO:0000313" key="3">
    <source>
        <dbReference type="EMBL" id="CUS50070.1"/>
    </source>
</evidence>
<dbReference type="InterPro" id="IPR013216">
    <property type="entry name" value="Methyltransf_11"/>
</dbReference>
<dbReference type="InterPro" id="IPR050447">
    <property type="entry name" value="Erg6_SMT_methyltransf"/>
</dbReference>
<reference evidence="3" key="1">
    <citation type="submission" date="2015-10" db="EMBL/GenBank/DDBJ databases">
        <authorList>
            <person name="Gilbert D.G."/>
        </authorList>
    </citation>
    <scope>NUCLEOTIDE SEQUENCE</scope>
</reference>
<keyword evidence="1 3" id="KW-0808">Transferase</keyword>
<gene>
    <name evidence="3" type="ORF">MGWOODY_XGa985</name>
</gene>
<dbReference type="GO" id="GO:0003838">
    <property type="term" value="F:sterol 24-C-methyltransferase activity"/>
    <property type="evidence" value="ECO:0007669"/>
    <property type="project" value="TreeGrafter"/>
</dbReference>
<evidence type="ECO:0000259" key="2">
    <source>
        <dbReference type="Pfam" id="PF08241"/>
    </source>
</evidence>
<dbReference type="CDD" id="cd02440">
    <property type="entry name" value="AdoMet_MTases"/>
    <property type="match status" value="1"/>
</dbReference>
<dbReference type="GO" id="GO:0005783">
    <property type="term" value="C:endoplasmic reticulum"/>
    <property type="evidence" value="ECO:0007669"/>
    <property type="project" value="TreeGrafter"/>
</dbReference>
<dbReference type="GO" id="GO:0032259">
    <property type="term" value="P:methylation"/>
    <property type="evidence" value="ECO:0007669"/>
    <property type="project" value="UniProtKB-KW"/>
</dbReference>
<dbReference type="Pfam" id="PF08241">
    <property type="entry name" value="Methyltransf_11"/>
    <property type="match status" value="1"/>
</dbReference>
<dbReference type="AlphaFoldDB" id="A0A160TQ29"/>